<accession>X0W4L9</accession>
<dbReference type="Gene3D" id="2.60.120.260">
    <property type="entry name" value="Galactose-binding domain-like"/>
    <property type="match status" value="1"/>
</dbReference>
<dbReference type="EMBL" id="BARS01024419">
    <property type="protein sequence ID" value="GAG07656.1"/>
    <property type="molecule type" value="Genomic_DNA"/>
</dbReference>
<feature type="non-terminal residue" evidence="1">
    <location>
        <position position="1"/>
    </location>
</feature>
<sequence length="269" mass="28937">EFTDSITGRVWTAHGNIVWIPDPALSGGFFTLDGVAGTYISTPDVNLLDADTAHLQQSGGPYINSSLVLTERTEPPDFTPSFGSKAIRYENIGLAGANKRTGMNKAIAVDGSTEYTLTIRVLSEIETVGMTLRMDINEYDSGTGVTGQFFLFDEAITPNVEQDLSITFTTQAATEAIGWHIWLRDAVIQTDEGLWVDTGSLREGTDATFLPSLRVVGDLSQFSKLASDDWGNGATRQHFIDNASGNDGYFSRGEADLDLAAAHGTGTDP</sequence>
<evidence type="ECO:0000313" key="1">
    <source>
        <dbReference type="EMBL" id="GAG07656.1"/>
    </source>
</evidence>
<name>X0W4L9_9ZZZZ</name>
<feature type="non-terminal residue" evidence="1">
    <location>
        <position position="269"/>
    </location>
</feature>
<protein>
    <submittedName>
        <fullName evidence="1">Uncharacterized protein</fullName>
    </submittedName>
</protein>
<reference evidence="1" key="1">
    <citation type="journal article" date="2014" name="Front. Microbiol.">
        <title>High frequency of phylogenetically diverse reductive dehalogenase-homologous genes in deep subseafloor sedimentary metagenomes.</title>
        <authorList>
            <person name="Kawai M."/>
            <person name="Futagami T."/>
            <person name="Toyoda A."/>
            <person name="Takaki Y."/>
            <person name="Nishi S."/>
            <person name="Hori S."/>
            <person name="Arai W."/>
            <person name="Tsubouchi T."/>
            <person name="Morono Y."/>
            <person name="Uchiyama I."/>
            <person name="Ito T."/>
            <person name="Fujiyama A."/>
            <person name="Inagaki F."/>
            <person name="Takami H."/>
        </authorList>
    </citation>
    <scope>NUCLEOTIDE SEQUENCE</scope>
    <source>
        <strain evidence="1">Expedition CK06-06</strain>
    </source>
</reference>
<dbReference type="AlphaFoldDB" id="X0W4L9"/>
<organism evidence="1">
    <name type="scientific">marine sediment metagenome</name>
    <dbReference type="NCBI Taxonomy" id="412755"/>
    <lineage>
        <taxon>unclassified sequences</taxon>
        <taxon>metagenomes</taxon>
        <taxon>ecological metagenomes</taxon>
    </lineage>
</organism>
<proteinExistence type="predicted"/>
<gene>
    <name evidence="1" type="ORF">S01H1_38765</name>
</gene>
<comment type="caution">
    <text evidence="1">The sequence shown here is derived from an EMBL/GenBank/DDBJ whole genome shotgun (WGS) entry which is preliminary data.</text>
</comment>